<dbReference type="CDD" id="cd07185">
    <property type="entry name" value="OmpA_C-like"/>
    <property type="match status" value="1"/>
</dbReference>
<evidence type="ECO:0000256" key="2">
    <source>
        <dbReference type="ARBA" id="ARBA00008914"/>
    </source>
</evidence>
<reference evidence="11" key="1">
    <citation type="submission" date="2023-01" db="EMBL/GenBank/DDBJ databases">
        <title>Human gut microbiome strain richness.</title>
        <authorList>
            <person name="Chen-Liaw A."/>
        </authorList>
    </citation>
    <scope>NUCLEOTIDE SEQUENCE</scope>
    <source>
        <strain evidence="11">B1_m1001713B170214d0_201011</strain>
    </source>
</reference>
<dbReference type="InterPro" id="IPR025713">
    <property type="entry name" value="MotB-like_N_dom"/>
</dbReference>
<organism evidence="11 12">
    <name type="scientific">Clostridium symbiosum</name>
    <name type="common">Bacteroides symbiosus</name>
    <dbReference type="NCBI Taxonomy" id="1512"/>
    <lineage>
        <taxon>Bacteria</taxon>
        <taxon>Bacillati</taxon>
        <taxon>Bacillota</taxon>
        <taxon>Clostridia</taxon>
        <taxon>Lachnospirales</taxon>
        <taxon>Lachnospiraceae</taxon>
        <taxon>Otoolea</taxon>
    </lineage>
</organism>
<dbReference type="Proteomes" id="UP001300871">
    <property type="component" value="Unassembled WGS sequence"/>
</dbReference>
<evidence type="ECO:0000256" key="9">
    <source>
        <dbReference type="SAM" id="Phobius"/>
    </source>
</evidence>
<keyword evidence="6 7" id="KW-0472">Membrane</keyword>
<gene>
    <name evidence="11" type="ORF">PM006_00060</name>
</gene>
<dbReference type="GO" id="GO:0005886">
    <property type="term" value="C:plasma membrane"/>
    <property type="evidence" value="ECO:0007669"/>
    <property type="project" value="UniProtKB-SubCell"/>
</dbReference>
<proteinExistence type="inferred from homology"/>
<dbReference type="Pfam" id="PF00691">
    <property type="entry name" value="OmpA"/>
    <property type="match status" value="1"/>
</dbReference>
<keyword evidence="11" id="KW-0969">Cilium</keyword>
<evidence type="ECO:0000256" key="8">
    <source>
        <dbReference type="SAM" id="MobiDB-lite"/>
    </source>
</evidence>
<dbReference type="Pfam" id="PF13677">
    <property type="entry name" value="MotB_plug"/>
    <property type="match status" value="1"/>
</dbReference>
<evidence type="ECO:0000256" key="1">
    <source>
        <dbReference type="ARBA" id="ARBA00004162"/>
    </source>
</evidence>
<keyword evidence="4 9" id="KW-0812">Transmembrane</keyword>
<comment type="similarity">
    <text evidence="2">Belongs to the MotB family.</text>
</comment>
<accession>A0AAW6AN86</accession>
<keyword evidence="5 9" id="KW-1133">Transmembrane helix</keyword>
<evidence type="ECO:0000256" key="6">
    <source>
        <dbReference type="ARBA" id="ARBA00023136"/>
    </source>
</evidence>
<evidence type="ECO:0000313" key="11">
    <source>
        <dbReference type="EMBL" id="MDB1998602.1"/>
    </source>
</evidence>
<evidence type="ECO:0000256" key="7">
    <source>
        <dbReference type="PROSITE-ProRule" id="PRU00473"/>
    </source>
</evidence>
<feature type="region of interest" description="Disordered" evidence="8">
    <location>
        <begin position="255"/>
        <end position="274"/>
    </location>
</feature>
<dbReference type="Gene3D" id="3.30.1330.60">
    <property type="entry name" value="OmpA-like domain"/>
    <property type="match status" value="1"/>
</dbReference>
<name>A0AAW6AN86_CLOSY</name>
<protein>
    <submittedName>
        <fullName evidence="11">Flagellar motor protein MotB</fullName>
    </submittedName>
</protein>
<evidence type="ECO:0000313" key="12">
    <source>
        <dbReference type="Proteomes" id="UP001300871"/>
    </source>
</evidence>
<dbReference type="PROSITE" id="PS51123">
    <property type="entry name" value="OMPA_2"/>
    <property type="match status" value="1"/>
</dbReference>
<evidence type="ECO:0000256" key="3">
    <source>
        <dbReference type="ARBA" id="ARBA00022475"/>
    </source>
</evidence>
<feature type="domain" description="OmpA-like" evidence="10">
    <location>
        <begin position="116"/>
        <end position="237"/>
    </location>
</feature>
<sequence>MKRKERGEENTQEWLNTYADMITLVLTFFVLLYSISNVNITKLEEIANAMQKKLGLETNIKLEEVPSDLKFPAIGEDSVPNGFETDQPLTQMQSMAASIQQYMEDQDIQVNVTSKENYIYIRFKNDLLFGPDSSVLLDNSRDALNYIGTLLRDDDDEISAVYINGHTAESAGSLVNDRILSSERAANVAIYLEDQVKVDPRKLITRGYGKYYPIADNSTKEGREQNRRVDMIILGKDFQITDMADDDAELFNPVSPFDVPGAINTEQEGEKTSG</sequence>
<dbReference type="PANTHER" id="PTHR30329">
    <property type="entry name" value="STATOR ELEMENT OF FLAGELLAR MOTOR COMPLEX"/>
    <property type="match status" value="1"/>
</dbReference>
<keyword evidence="3" id="KW-1003">Cell membrane</keyword>
<comment type="caution">
    <text evidence="11">The sequence shown here is derived from an EMBL/GenBank/DDBJ whole genome shotgun (WGS) entry which is preliminary data.</text>
</comment>
<dbReference type="InterPro" id="IPR006665">
    <property type="entry name" value="OmpA-like"/>
</dbReference>
<keyword evidence="11" id="KW-0966">Cell projection</keyword>
<dbReference type="RefSeq" id="WP_118007454.1">
    <property type="nucleotide sequence ID" value="NZ_JANKAG010000005.1"/>
</dbReference>
<dbReference type="AlphaFoldDB" id="A0AAW6AN86"/>
<keyword evidence="11" id="KW-0282">Flagellum</keyword>
<dbReference type="SUPFAM" id="SSF103088">
    <property type="entry name" value="OmpA-like"/>
    <property type="match status" value="1"/>
</dbReference>
<comment type="subcellular location">
    <subcellularLocation>
        <location evidence="1">Cell membrane</location>
        <topology evidence="1">Single-pass membrane protein</topology>
    </subcellularLocation>
</comment>
<feature type="transmembrane region" description="Helical" evidence="9">
    <location>
        <begin position="21"/>
        <end position="40"/>
    </location>
</feature>
<dbReference type="InterPro" id="IPR036737">
    <property type="entry name" value="OmpA-like_sf"/>
</dbReference>
<dbReference type="PANTHER" id="PTHR30329:SF21">
    <property type="entry name" value="LIPOPROTEIN YIAD-RELATED"/>
    <property type="match status" value="1"/>
</dbReference>
<dbReference type="EMBL" id="JAQLGM010000001">
    <property type="protein sequence ID" value="MDB1998602.1"/>
    <property type="molecule type" value="Genomic_DNA"/>
</dbReference>
<evidence type="ECO:0000256" key="5">
    <source>
        <dbReference type="ARBA" id="ARBA00022989"/>
    </source>
</evidence>
<evidence type="ECO:0000256" key="4">
    <source>
        <dbReference type="ARBA" id="ARBA00022692"/>
    </source>
</evidence>
<evidence type="ECO:0000259" key="10">
    <source>
        <dbReference type="PROSITE" id="PS51123"/>
    </source>
</evidence>
<dbReference type="InterPro" id="IPR050330">
    <property type="entry name" value="Bact_OuterMem_StrucFunc"/>
</dbReference>